<dbReference type="InterPro" id="IPR039904">
    <property type="entry name" value="TRANK1"/>
</dbReference>
<dbReference type="Proteomes" id="UP000005408">
    <property type="component" value="Unassembled WGS sequence"/>
</dbReference>
<evidence type="ECO:0000313" key="3">
    <source>
        <dbReference type="Proteomes" id="UP000005408"/>
    </source>
</evidence>
<dbReference type="PANTHER" id="PTHR21529:SF4">
    <property type="entry name" value="TPR AND ANKYRIN REPEAT-CONTAINING PROTEIN 1"/>
    <property type="match status" value="1"/>
</dbReference>
<feature type="compositionally biased region" description="Polar residues" evidence="1">
    <location>
        <begin position="3292"/>
        <end position="3304"/>
    </location>
</feature>
<dbReference type="Gene3D" id="1.25.40.20">
    <property type="entry name" value="Ankyrin repeat-containing domain"/>
    <property type="match status" value="2"/>
</dbReference>
<feature type="region of interest" description="Disordered" evidence="1">
    <location>
        <begin position="713"/>
        <end position="756"/>
    </location>
</feature>
<feature type="region of interest" description="Disordered" evidence="1">
    <location>
        <begin position="1945"/>
        <end position="1972"/>
    </location>
</feature>
<dbReference type="SMART" id="SM00248">
    <property type="entry name" value="ANK"/>
    <property type="match status" value="6"/>
</dbReference>
<sequence length="3304" mass="379542">MDQFMFPDAGLNMGPAAAFARLQLGFIAGNANNALQQGNLSMALQHYSAALNTCNMHYPFLQEDVPFILNSRSIVHSRMGNYCPALLDAQQIIDHNPFWHEGYIQAGVALKGLRRFKDALENFLHSYFVIANQPQHAQRGDQFTPTVDLLVEIITTIIQLPRHREDCETLLAEHQELHAGSEQDQRILLQQLAFTKCWEGVSLLVTGNHCGPRSPLDFSIPNCPANDMWVGCLLMDLSVNDLSRYGMQLAVALLENGADFDEIERTWRTPVIHVVITKTLETGYDELLTLTFNKYLDSQDKKDAVDKDSQSVFHIIVQFSSSDDERKNALICRCIQNSCSPFILDQNEKLAIDYCKPGDVCYQTLSKIITDTESIRMRVSYLKARGNAAKGEMKNDQALKFYKDGLKLSKRSDILKRETAVLYTNISTVYSDLNNLQNALQNATCATEMDSTWSKGHWRRSNSLRRLDRFSEAFEASWIGFNIPELSDQEKKSILIEGIKSFQHLSEAEKKEKYDVLRRIPNDIWSHLLENLSKQGEWKLIKELVLGLDNNTETEEQGAAKDADFSTVTFSTLFTFLIKEKDPKATGAWLVPLIMHITSLSDKKDEEAVLRFKECETDTALHAAARLSVITENLQMLQRIITELPKCIGLTDGVGNSPLHSIVKMPRPPETEAFVQVVETLLRIGGLSDVKDNAGKLAVDFIDPDTEPKTFNLLKSSTGSVSNTEPQTEQKHDTPTKEIPPNNNLPENNVVPKTDNNPPLEKKEVFIFNKREGDKAFKKKQFKEALTLYKKAKEHMKEAKRSDLIEMFCNLASCLQFLEQYNTILEEKNHFGSYIETSFEAQFKIGIAYITLGKYEQGYQQMCRTYNTWPTSPLKDDILCNLAKCYSKCIAKGIRIPVLRDVIKMRRGKWMRLIYKLIQNSDWVSAENIYYDLKGWGETFRDSFDLKAVCNINLIHEHSWAIDYIMDLLKNGSDWRKLCIEKGESYLHAGVRIALATECEDLLRYLLNEAMKSRELDIQDSHSNTILHLAVDNRVLSTGNREFQMFVVNILLQAGVNPLILNKKKKLASKCVPKSFPQLSERIQFFEKAMKAKIKKQEEENRRIEEVQKIQKQQEKRRHQEEKERNKKTREEKTLAANYERDCRSLCANALENAKEKMRSQKYRLAYYDLTNIFKNTKHRLDIHKQIENEALYLVISALGQNENPDIPEKLTKIPIKTYKKIVSGLAEKEYWKQMHIAVVEYRRHHGCSSLSDFADGLSVNQVIKCKQLQQSEDLLIEIIENMLSSGAVLSEEGKDAIGTAVQNNHFKFLNRLFGFGANPKYLSVETGDTPIHAALYIALERDQGNTGILERFIEMFKKDPTRFPLLDPASLNEFGDSLFHVIAKIKFSKTSLEVTRILCEKGVKSNIKDSEGRLPVEYILNENDRRLQYFRLASRAANLHTDDTGGGNDRENKHGTNKKKTADSTIPDAPLKKQKLKENISLMISELNDIGMYSEELMTKSRKRRDVKKKKAYDLELKHAQKTNAQTSHSARAISIKDVGSFQEPLRPIEPGMFEDNEWEIECTSLVWEKLISSAFPLQRRKEIIASFQRFASGIFSTSICLEIEPGSLFETIEIYETGPILWEIAVSFSPRLTDSETDSKNVYTETVRVWDIVETNTEKEASLARIKESYLRGGECIYEKYLTCSVNADQKLFDNFDKEKRIPRRYFGCSRSDTEIKKQKMIFPGSYSATEFHILKFYSFTTQMAMTSLQSNSCTKDFPFKVTEVEHSVICLPSSDPILLLGRSGTGKTTCCLYRLWSRYDQNARDTAHRFDPGDEDDENGSMENELNNELTQDNVEKKTFRQLFITKNLVLCNEVQKTFSEMRNSLDENNLPAVSAAEETIPPRLQDLQNIHFPLFLTSRKLLLMLDGSLPDPFFRRDASGNIVDDVPGWSSDDDSLSFLPKLEDDSESESDEELYDEQSVDNDNPGVSNRKKSAKIEVTYDVFCNSVWPKIRKGFEQYHPSLVWMEIISFIKGSYEALVHKNGYLDRRDYILQGKKKAPNFSGERETIYDIFLKYRHFLKQRFWFDEADVVRNIFCRLQGSGIRINNWNIQEIYVDETQDFTQAELYLMLHICQNPNDMFLTGDTAQGIMRGISFRFKDLRSLFYHASQTTKSIKVPERIHQLSHNYRSHIGVLNLASSILDILVEYFPESFDILQKDLGLFNGPSPILLEICDKSNLAVLLKGKGKSTSRIEFGAHQAVLVANDRARDNLPDELQHGIVLTIYEAKGLEFDDVLLYNFFQASQAGKEWRVVTQFLEKLCTADRNEMPVGPLADCESLTEIDYSVFEESNRPRPLAFDQNKHKVLNTELKQLYTAITRARVHVWIFDENEDNRAPMFEYFKARKLVQSVKEGETGFNLGFAEVSSPEEWIETGEKFMKKSLFNTAATCFREAGEFEMEKIAKCHQKALDASKMIEYPAQMRELFLSAAHDFLECEHPLEAGKCLENAKELSLAADLYRKTNMVEKAAEIYIKMRLPLKGSKCYEEAGQFKQALSLLIKHNLFEAAIDCLHRYQILVQEYKHKKEPIPSRLVANAPGPNHSEQKLSLQAAESFLKQGKIEKMMLALNRLPDVKHKVEFLTVNDRIQEAINVLQSEGTPRQLVDVYLNDGMTDKALSYAANLGDSDLRNKCHIFDSIIRLDGNDMNSPLNIEICKKLEQVFYAMQDSKEKALAGKAILIVGKINKEIQKIGQAYGAFDHCEPFPNIAGQLDCMDWMTLNADLRNPKNFSKCILGMDTLFKALNILMRPINESERTQLVDILEYYGFHRSTKEGIFRVYPRQKPIAASFIPKHILSGHVCDVQLLDACKWSFKFLAENGLKWKSKLEKELKNTLDDCLTSSLDTLRKRVHIFVRRIELEMHIRVGSMEFERRGSIFDKELGLLKEISFSNCEHLLRDIFQDDGTISYSTLDWGQMLQFCNYLKNPEKRFFHQNLTLYLQFLVQHHRPSWRKDDVPNFLCFLFVYDIFGERLQITPAFVLKNKNNNAQTEERKSTTQKDVTKSQFELTFDDEKERMLPVSSICARISECQELLKGLKPHAALIEFGNFCETLIIYERQENRLSDVMLSYNSDCLNNLESTVNTLNDSKVDSRSSDSIDPFRLLMKRRQNIEQVQETLEAHIANEAHHLKLSQYESFRCKVNAEIYDAVNDVERFIDIYGLLNVDAAKLYPDLYPNIDLLCNNLRELVEFKKQIIKEKDWGNSEIDDKVRDLLAMLSLLKEPVKQKAKENKEKKNLSTDVNFQKKSSKKSRPSFKNQPKFTFSSS</sequence>
<evidence type="ECO:0008006" key="4">
    <source>
        <dbReference type="Google" id="ProtNLM"/>
    </source>
</evidence>
<accession>A0A8W8M0L2</accession>
<dbReference type="EnsemblMetazoa" id="G30734.1">
    <property type="protein sequence ID" value="G30734.1:cds"/>
    <property type="gene ID" value="G30734"/>
</dbReference>
<keyword evidence="3" id="KW-1185">Reference proteome</keyword>
<reference evidence="2" key="1">
    <citation type="submission" date="2022-08" db="UniProtKB">
        <authorList>
            <consortium name="EnsemblMetazoa"/>
        </authorList>
    </citation>
    <scope>IDENTIFICATION</scope>
    <source>
        <strain evidence="2">05x7-T-G4-1.051#20</strain>
    </source>
</reference>
<dbReference type="SUPFAM" id="SSF48452">
    <property type="entry name" value="TPR-like"/>
    <property type="match status" value="4"/>
</dbReference>
<name>A0A8W8M0L2_MAGGI</name>
<dbReference type="InterPro" id="IPR019734">
    <property type="entry name" value="TPR_rpt"/>
</dbReference>
<evidence type="ECO:0000256" key="1">
    <source>
        <dbReference type="SAM" id="MobiDB-lite"/>
    </source>
</evidence>
<proteinExistence type="predicted"/>
<feature type="compositionally biased region" description="Low complexity" evidence="1">
    <location>
        <begin position="740"/>
        <end position="752"/>
    </location>
</feature>
<dbReference type="PANTHER" id="PTHR21529">
    <property type="entry name" value="MAMMARY TURMOR VIRUS RECEPTOR HOMOLOG 1, 2 MTVR1, 2"/>
    <property type="match status" value="1"/>
</dbReference>
<evidence type="ECO:0000313" key="2">
    <source>
        <dbReference type="EnsemblMetazoa" id="G30734.1:cds"/>
    </source>
</evidence>
<dbReference type="InterPro" id="IPR036770">
    <property type="entry name" value="Ankyrin_rpt-contain_sf"/>
</dbReference>
<feature type="compositionally biased region" description="Basic and acidic residues" evidence="1">
    <location>
        <begin position="3264"/>
        <end position="3275"/>
    </location>
</feature>
<feature type="compositionally biased region" description="Basic and acidic residues" evidence="1">
    <location>
        <begin position="1441"/>
        <end position="1455"/>
    </location>
</feature>
<feature type="compositionally biased region" description="Acidic residues" evidence="1">
    <location>
        <begin position="1948"/>
        <end position="1964"/>
    </location>
</feature>
<dbReference type="SUPFAM" id="SSF48403">
    <property type="entry name" value="Ankyrin repeat"/>
    <property type="match status" value="2"/>
</dbReference>
<dbReference type="SUPFAM" id="SSF52540">
    <property type="entry name" value="P-loop containing nucleoside triphosphate hydrolases"/>
    <property type="match status" value="1"/>
</dbReference>
<feature type="region of interest" description="Disordered" evidence="1">
    <location>
        <begin position="1441"/>
        <end position="1468"/>
    </location>
</feature>
<dbReference type="InterPro" id="IPR002110">
    <property type="entry name" value="Ankyrin_rpt"/>
</dbReference>
<dbReference type="Gene3D" id="3.40.50.300">
    <property type="entry name" value="P-loop containing nucleotide triphosphate hydrolases"/>
    <property type="match status" value="2"/>
</dbReference>
<organism evidence="2 3">
    <name type="scientific">Magallana gigas</name>
    <name type="common">Pacific oyster</name>
    <name type="synonym">Crassostrea gigas</name>
    <dbReference type="NCBI Taxonomy" id="29159"/>
    <lineage>
        <taxon>Eukaryota</taxon>
        <taxon>Metazoa</taxon>
        <taxon>Spiralia</taxon>
        <taxon>Lophotrochozoa</taxon>
        <taxon>Mollusca</taxon>
        <taxon>Bivalvia</taxon>
        <taxon>Autobranchia</taxon>
        <taxon>Pteriomorphia</taxon>
        <taxon>Ostreida</taxon>
        <taxon>Ostreoidea</taxon>
        <taxon>Ostreidae</taxon>
        <taxon>Magallana</taxon>
    </lineage>
</organism>
<feature type="region of interest" description="Disordered" evidence="1">
    <location>
        <begin position="3264"/>
        <end position="3304"/>
    </location>
</feature>
<feature type="compositionally biased region" description="Polar residues" evidence="1">
    <location>
        <begin position="713"/>
        <end position="727"/>
    </location>
</feature>
<dbReference type="SMART" id="SM00028">
    <property type="entry name" value="TPR"/>
    <property type="match status" value="6"/>
</dbReference>
<protein>
    <recommendedName>
        <fullName evidence="4">TPR and ankyrin repeat-containing protein 1</fullName>
    </recommendedName>
</protein>
<feature type="region of interest" description="Disordered" evidence="1">
    <location>
        <begin position="1097"/>
        <end position="1132"/>
    </location>
</feature>
<dbReference type="InterPro" id="IPR011990">
    <property type="entry name" value="TPR-like_helical_dom_sf"/>
</dbReference>
<dbReference type="Gene3D" id="1.25.40.10">
    <property type="entry name" value="Tetratricopeptide repeat domain"/>
    <property type="match status" value="4"/>
</dbReference>
<dbReference type="InterPro" id="IPR027417">
    <property type="entry name" value="P-loop_NTPase"/>
</dbReference>